<protein>
    <submittedName>
        <fullName evidence="11">ABC transporter ATP-binding protein/permease</fullName>
    </submittedName>
</protein>
<evidence type="ECO:0000259" key="9">
    <source>
        <dbReference type="PROSITE" id="PS50893"/>
    </source>
</evidence>
<feature type="domain" description="ABC transporter" evidence="9">
    <location>
        <begin position="409"/>
        <end position="614"/>
    </location>
</feature>
<feature type="transmembrane region" description="Helical" evidence="8">
    <location>
        <begin position="190"/>
        <end position="212"/>
    </location>
</feature>
<accession>A0ABV8VSN8</accession>
<dbReference type="PANTHER" id="PTHR11384:SF59">
    <property type="entry name" value="LYSOSOMAL COBALAMIN TRANSPORTER ABCD4"/>
    <property type="match status" value="1"/>
</dbReference>
<proteinExistence type="predicted"/>
<evidence type="ECO:0000256" key="8">
    <source>
        <dbReference type="SAM" id="Phobius"/>
    </source>
</evidence>
<dbReference type="InterPro" id="IPR036640">
    <property type="entry name" value="ABC1_TM_sf"/>
</dbReference>
<dbReference type="PROSITE" id="PS50929">
    <property type="entry name" value="ABC_TM1F"/>
    <property type="match status" value="1"/>
</dbReference>
<dbReference type="SMART" id="SM00382">
    <property type="entry name" value="AAA"/>
    <property type="match status" value="1"/>
</dbReference>
<keyword evidence="6 8" id="KW-1133">Transmembrane helix</keyword>
<dbReference type="PROSITE" id="PS50893">
    <property type="entry name" value="ABC_TRANSPORTER_2"/>
    <property type="match status" value="1"/>
</dbReference>
<evidence type="ECO:0000313" key="12">
    <source>
        <dbReference type="Proteomes" id="UP001595844"/>
    </source>
</evidence>
<dbReference type="InterPro" id="IPR050835">
    <property type="entry name" value="ABC_transporter_sub-D"/>
</dbReference>
<evidence type="ECO:0000256" key="1">
    <source>
        <dbReference type="ARBA" id="ARBA00004651"/>
    </source>
</evidence>
<name>A0ABV8VSN8_9NOCA</name>
<dbReference type="InterPro" id="IPR017871">
    <property type="entry name" value="ABC_transporter-like_CS"/>
</dbReference>
<feature type="transmembrane region" description="Helical" evidence="8">
    <location>
        <begin position="115"/>
        <end position="140"/>
    </location>
</feature>
<dbReference type="SUPFAM" id="SSF90123">
    <property type="entry name" value="ABC transporter transmembrane region"/>
    <property type="match status" value="1"/>
</dbReference>
<gene>
    <name evidence="11" type="ORF">ACFO5K_25315</name>
</gene>
<dbReference type="Proteomes" id="UP001595844">
    <property type="component" value="Unassembled WGS sequence"/>
</dbReference>
<keyword evidence="4" id="KW-0547">Nucleotide-binding</keyword>
<keyword evidence="7 8" id="KW-0472">Membrane</keyword>
<evidence type="ECO:0000256" key="5">
    <source>
        <dbReference type="ARBA" id="ARBA00022840"/>
    </source>
</evidence>
<dbReference type="Pfam" id="PF00005">
    <property type="entry name" value="ABC_tran"/>
    <property type="match status" value="1"/>
</dbReference>
<evidence type="ECO:0000313" key="11">
    <source>
        <dbReference type="EMBL" id="MFC4377405.1"/>
    </source>
</evidence>
<dbReference type="SUPFAM" id="SSF52540">
    <property type="entry name" value="P-loop containing nucleoside triphosphate hydrolases"/>
    <property type="match status" value="1"/>
</dbReference>
<comment type="subcellular location">
    <subcellularLocation>
        <location evidence="1">Cell membrane</location>
        <topology evidence="1">Multi-pass membrane protein</topology>
    </subcellularLocation>
</comment>
<dbReference type="GO" id="GO:0005524">
    <property type="term" value="F:ATP binding"/>
    <property type="evidence" value="ECO:0007669"/>
    <property type="project" value="UniProtKB-KW"/>
</dbReference>
<dbReference type="PANTHER" id="PTHR11384">
    <property type="entry name" value="ATP-BINDING CASSETTE, SUB-FAMILY D MEMBER"/>
    <property type="match status" value="1"/>
</dbReference>
<dbReference type="RefSeq" id="WP_378568018.1">
    <property type="nucleotide sequence ID" value="NZ_JBHSDL010000030.1"/>
</dbReference>
<dbReference type="InterPro" id="IPR003593">
    <property type="entry name" value="AAA+_ATPase"/>
</dbReference>
<evidence type="ECO:0000256" key="7">
    <source>
        <dbReference type="ARBA" id="ARBA00023136"/>
    </source>
</evidence>
<evidence type="ECO:0000259" key="10">
    <source>
        <dbReference type="PROSITE" id="PS50929"/>
    </source>
</evidence>
<keyword evidence="3 8" id="KW-0812">Transmembrane</keyword>
<dbReference type="CDD" id="cd03223">
    <property type="entry name" value="ABCD_peroxisomal_ALDP"/>
    <property type="match status" value="1"/>
</dbReference>
<evidence type="ECO:0000256" key="2">
    <source>
        <dbReference type="ARBA" id="ARBA00022448"/>
    </source>
</evidence>
<dbReference type="PROSITE" id="PS00211">
    <property type="entry name" value="ABC_TRANSPORTER_1"/>
    <property type="match status" value="1"/>
</dbReference>
<dbReference type="Pfam" id="PF06472">
    <property type="entry name" value="ABC_membrane_2"/>
    <property type="match status" value="1"/>
</dbReference>
<evidence type="ECO:0000256" key="6">
    <source>
        <dbReference type="ARBA" id="ARBA00022989"/>
    </source>
</evidence>
<feature type="transmembrane region" description="Helical" evidence="8">
    <location>
        <begin position="60"/>
        <end position="85"/>
    </location>
</feature>
<sequence>METSRDWGNELLATVQWLAIAFSVTAVVFTVVVALMLALTKWGRQFWHLTGGFFRGPEAWKTIAFAALLLFMTVFSVRMAVLFSYQGNDMFTALQNGVAAMSGGNAAGLDAAKAAFWSSIVVFAVLATIHVTRALVDYYLGQAFEIRWREWLTEHVTTDWLRERAFYRARFIDNTIDNPDQRIQQDITDFVLYARTLALGAVSSVVTVVSFTKILWDLSGPLTLFDVEIPRAMVFLVLIYVLLTTVIAFWIGRPLIRLNFLYEKVTANFRYALVRLRDNAENVAFYQGEGVERRGLLGRFAEVIRVYWAIVIRMLKFSGWNLTVNQTAVVFPLIIQAPRFFAGQVSLGGLTQSSRAFSEIHDSLSFFREAYDQFAALRASLVRLDGLVIAADDSRELPALAMQKLSDAVRLDKVNVRKPDGTVLIDELDFGLQPGDALVVKGPSGSGKTTLLRALAQMWPYADGMIERPEGNDTLFLSQIPYLPLGDLRTTIAYPARPDEFTDDLLRETLHKVHLGHLVQRLDEEADWSAILSPGEQQRIAFARILLIRPKVVFLDEATSAVDEGLEYSLYALVRTEVSDTMLVSVAHRSTVDQHHTQRLELGGSGPWQLAPITG</sequence>
<keyword evidence="12" id="KW-1185">Reference proteome</keyword>
<keyword evidence="2" id="KW-0813">Transport</keyword>
<dbReference type="EMBL" id="JBHSDL010000030">
    <property type="protein sequence ID" value="MFC4377405.1"/>
    <property type="molecule type" value="Genomic_DNA"/>
</dbReference>
<dbReference type="InterPro" id="IPR027417">
    <property type="entry name" value="P-loop_NTPase"/>
</dbReference>
<reference evidence="12" key="1">
    <citation type="journal article" date="2019" name="Int. J. Syst. Evol. Microbiol.">
        <title>The Global Catalogue of Microorganisms (GCM) 10K type strain sequencing project: providing services to taxonomists for standard genome sequencing and annotation.</title>
        <authorList>
            <consortium name="The Broad Institute Genomics Platform"/>
            <consortium name="The Broad Institute Genome Sequencing Center for Infectious Disease"/>
            <person name="Wu L."/>
            <person name="Ma J."/>
        </authorList>
    </citation>
    <scope>NUCLEOTIDE SEQUENCE [LARGE SCALE GENOMIC DNA]</scope>
    <source>
        <strain evidence="12">IBRC-M 10490</strain>
    </source>
</reference>
<evidence type="ECO:0000256" key="4">
    <source>
        <dbReference type="ARBA" id="ARBA00022741"/>
    </source>
</evidence>
<keyword evidence="5 11" id="KW-0067">ATP-binding</keyword>
<evidence type="ECO:0000256" key="3">
    <source>
        <dbReference type="ARBA" id="ARBA00022692"/>
    </source>
</evidence>
<dbReference type="Gene3D" id="1.20.1560.10">
    <property type="entry name" value="ABC transporter type 1, transmembrane domain"/>
    <property type="match status" value="1"/>
</dbReference>
<dbReference type="InterPro" id="IPR011527">
    <property type="entry name" value="ABC1_TM_dom"/>
</dbReference>
<organism evidence="11 12">
    <name type="scientific">Nocardia halotolerans</name>
    <dbReference type="NCBI Taxonomy" id="1755878"/>
    <lineage>
        <taxon>Bacteria</taxon>
        <taxon>Bacillati</taxon>
        <taxon>Actinomycetota</taxon>
        <taxon>Actinomycetes</taxon>
        <taxon>Mycobacteriales</taxon>
        <taxon>Nocardiaceae</taxon>
        <taxon>Nocardia</taxon>
    </lineage>
</organism>
<comment type="caution">
    <text evidence="11">The sequence shown here is derived from an EMBL/GenBank/DDBJ whole genome shotgun (WGS) entry which is preliminary data.</text>
</comment>
<feature type="transmembrane region" description="Helical" evidence="8">
    <location>
        <begin position="15"/>
        <end position="39"/>
    </location>
</feature>
<dbReference type="InterPro" id="IPR003439">
    <property type="entry name" value="ABC_transporter-like_ATP-bd"/>
</dbReference>
<feature type="domain" description="ABC transmembrane type-1" evidence="10">
    <location>
        <begin position="63"/>
        <end position="376"/>
    </location>
</feature>
<dbReference type="Gene3D" id="3.40.50.300">
    <property type="entry name" value="P-loop containing nucleotide triphosphate hydrolases"/>
    <property type="match status" value="1"/>
</dbReference>
<feature type="transmembrane region" description="Helical" evidence="8">
    <location>
        <begin position="232"/>
        <end position="251"/>
    </location>
</feature>